<evidence type="ECO:0000256" key="4">
    <source>
        <dbReference type="ARBA" id="ARBA00022989"/>
    </source>
</evidence>
<feature type="transmembrane region" description="Helical" evidence="6">
    <location>
        <begin position="293"/>
        <end position="312"/>
    </location>
</feature>
<comment type="similarity">
    <text evidence="6">Belongs to the MenA family. Type 2 subfamily.</text>
</comment>
<evidence type="ECO:0000313" key="8">
    <source>
        <dbReference type="Proteomes" id="UP000625316"/>
    </source>
</evidence>
<keyword evidence="2 6" id="KW-0808">Transferase</keyword>
<comment type="pathway">
    <text evidence="6">Cofactor biosynthesis; phylloquinone biosynthesis.</text>
</comment>
<evidence type="ECO:0000256" key="2">
    <source>
        <dbReference type="ARBA" id="ARBA00022679"/>
    </source>
</evidence>
<accession>A0A928VKJ8</accession>
<dbReference type="GO" id="GO:0042372">
    <property type="term" value="P:phylloquinone biosynthetic process"/>
    <property type="evidence" value="ECO:0007669"/>
    <property type="project" value="UniProtKB-UniRule"/>
</dbReference>
<dbReference type="HAMAP" id="MF_01938">
    <property type="entry name" value="MenA_2"/>
    <property type="match status" value="1"/>
</dbReference>
<feature type="transmembrane region" description="Helical" evidence="6">
    <location>
        <begin position="59"/>
        <end position="76"/>
    </location>
</feature>
<dbReference type="EC" id="2.5.1.130" evidence="6"/>
<keyword evidence="4 6" id="KW-1133">Transmembrane helix</keyword>
<dbReference type="AlphaFoldDB" id="A0A928VKJ8"/>
<reference evidence="7" key="1">
    <citation type="submission" date="2020-10" db="EMBL/GenBank/DDBJ databases">
        <authorList>
            <person name="Castelo-Branco R."/>
            <person name="Eusebio N."/>
            <person name="Adriana R."/>
            <person name="Vieira A."/>
            <person name="Brugerolle De Fraissinette N."/>
            <person name="Rezende De Castro R."/>
            <person name="Schneider M.P."/>
            <person name="Vasconcelos V."/>
            <person name="Leao P.N."/>
        </authorList>
    </citation>
    <scope>NUCLEOTIDE SEQUENCE</scope>
    <source>
        <strain evidence="7">LEGE 11480</strain>
    </source>
</reference>
<comment type="function">
    <text evidence="6">Involved in the synthesis of phylloquinone (vitamin K1). Catalyzes the transfer of a prenyl chain to 2-carboxy-1,4-naphthoquinone.</text>
</comment>
<comment type="caution">
    <text evidence="7">The sequence shown here is derived from an EMBL/GenBank/DDBJ whole genome shotgun (WGS) entry which is preliminary data.</text>
</comment>
<keyword evidence="5 6" id="KW-0472">Membrane</keyword>
<comment type="catalytic activity">
    <reaction evidence="6">
        <text>2-carboxy-1,4-naphthoquinone + phytyl diphosphate + H(+) = demethylphylloquinone + CO2 + diphosphate</text>
        <dbReference type="Rhea" id="RHEA:47740"/>
        <dbReference type="ChEBI" id="CHEBI:15378"/>
        <dbReference type="ChEBI" id="CHEBI:16526"/>
        <dbReference type="ChEBI" id="CHEBI:31087"/>
        <dbReference type="ChEBI" id="CHEBI:33019"/>
        <dbReference type="ChEBI" id="CHEBI:75434"/>
        <dbReference type="ChEBI" id="CHEBI:87842"/>
        <dbReference type="EC" id="2.5.1.130"/>
    </reaction>
</comment>
<dbReference type="GO" id="GO:0009234">
    <property type="term" value="P:menaquinone biosynthetic process"/>
    <property type="evidence" value="ECO:0007669"/>
    <property type="project" value="TreeGrafter"/>
</dbReference>
<feature type="transmembrane region" description="Helical" evidence="6">
    <location>
        <begin position="35"/>
        <end position="53"/>
    </location>
</feature>
<sequence>MPGLEHSEIDQSEHPQPVTAEAADRQLWWAAIKPPMYSVAIMPIWIGSTLAFWQRNAANPLIFFLFLGSAVLILAWENLSNDVFDADTGVDVHKRNSLVNMTGQKSLIFWIANGLLAAGLVGIAAIAALQQDLMVVWLVLGCCAIGYIYQGPPFRLSYKGVGELLCLIAFGPLACSAAYYSQTQSWSWNNLFASLIVGLATSLILFSSHFNQIKDDLAVGKLSPVVRLGGQRAAKLLPWLCGLVYALLTIGVMTKLFPAWTILGLLSCPVAQRLCETVGRDYQQPEKLLKCRLIAVEMHFWLGLFFGLGFLLPG</sequence>
<dbReference type="EMBL" id="JADEXQ010000016">
    <property type="protein sequence ID" value="MBE9029438.1"/>
    <property type="molecule type" value="Genomic_DNA"/>
</dbReference>
<proteinExistence type="inferred from homology"/>
<feature type="transmembrane region" description="Helical" evidence="6">
    <location>
        <begin position="133"/>
        <end position="149"/>
    </location>
</feature>
<evidence type="ECO:0000256" key="3">
    <source>
        <dbReference type="ARBA" id="ARBA00022692"/>
    </source>
</evidence>
<gene>
    <name evidence="6" type="primary">menA</name>
    <name evidence="7" type="ORF">IQ266_06630</name>
</gene>
<dbReference type="Proteomes" id="UP000625316">
    <property type="component" value="Unassembled WGS sequence"/>
</dbReference>
<dbReference type="PANTHER" id="PTHR13929:SF0">
    <property type="entry name" value="UBIA PRENYLTRANSFERASE DOMAIN-CONTAINING PROTEIN 1"/>
    <property type="match status" value="1"/>
</dbReference>
<dbReference type="InterPro" id="IPR000537">
    <property type="entry name" value="UbiA_prenyltransferase"/>
</dbReference>
<feature type="transmembrane region" description="Helical" evidence="6">
    <location>
        <begin position="236"/>
        <end position="257"/>
    </location>
</feature>
<dbReference type="InterPro" id="IPR026046">
    <property type="entry name" value="UBIAD1"/>
</dbReference>
<organism evidence="7 8">
    <name type="scientific">Romeriopsis navalis LEGE 11480</name>
    <dbReference type="NCBI Taxonomy" id="2777977"/>
    <lineage>
        <taxon>Bacteria</taxon>
        <taxon>Bacillati</taxon>
        <taxon>Cyanobacteriota</taxon>
        <taxon>Cyanophyceae</taxon>
        <taxon>Leptolyngbyales</taxon>
        <taxon>Leptolyngbyaceae</taxon>
        <taxon>Romeriopsis</taxon>
        <taxon>Romeriopsis navalis</taxon>
    </lineage>
</organism>
<dbReference type="GO" id="GO:0004659">
    <property type="term" value="F:prenyltransferase activity"/>
    <property type="evidence" value="ECO:0007669"/>
    <property type="project" value="UniProtKB-UniRule"/>
</dbReference>
<keyword evidence="8" id="KW-1185">Reference proteome</keyword>
<dbReference type="PANTHER" id="PTHR13929">
    <property type="entry name" value="1,4-DIHYDROXY-2-NAPHTHOATE OCTAPRENYLTRANSFERASE"/>
    <property type="match status" value="1"/>
</dbReference>
<dbReference type="GO" id="GO:0005886">
    <property type="term" value="C:plasma membrane"/>
    <property type="evidence" value="ECO:0007669"/>
    <property type="project" value="UniProtKB-SubCell"/>
</dbReference>
<dbReference type="InterPro" id="IPR011937">
    <property type="entry name" value="DHNA_phytyltransferase_MenA"/>
</dbReference>
<dbReference type="PIRSF" id="PIRSF005355">
    <property type="entry name" value="UBIAD1"/>
    <property type="match status" value="1"/>
</dbReference>
<dbReference type="CDD" id="cd13962">
    <property type="entry name" value="PT_UbiA_UBIAD1"/>
    <property type="match status" value="1"/>
</dbReference>
<keyword evidence="6" id="KW-1003">Cell membrane</keyword>
<keyword evidence="6" id="KW-0997">Cell inner membrane</keyword>
<dbReference type="Pfam" id="PF01040">
    <property type="entry name" value="UbiA"/>
    <property type="match status" value="1"/>
</dbReference>
<name>A0A928VKJ8_9CYAN</name>
<evidence type="ECO:0000256" key="5">
    <source>
        <dbReference type="ARBA" id="ARBA00023136"/>
    </source>
</evidence>
<comment type="subcellular location">
    <subcellularLocation>
        <location evidence="6">Cell inner membrane</location>
        <topology evidence="6">Multi-pass membrane protein</topology>
    </subcellularLocation>
    <subcellularLocation>
        <location evidence="1">Membrane</location>
        <topology evidence="1">Multi-pass membrane protein</topology>
    </subcellularLocation>
</comment>
<evidence type="ECO:0000313" key="7">
    <source>
        <dbReference type="EMBL" id="MBE9029438.1"/>
    </source>
</evidence>
<protein>
    <recommendedName>
        <fullName evidence="6">2-carboxy-1,4-naphthoquinone phytyltransferase</fullName>
        <ecNumber evidence="6">2.5.1.130</ecNumber>
    </recommendedName>
    <alternativeName>
        <fullName evidence="6">1,4-dihydroxy-2-naphthoate phytyltransferase</fullName>
        <shortName evidence="6">DHNA phytyltransferase</shortName>
    </alternativeName>
</protein>
<keyword evidence="3 6" id="KW-0812">Transmembrane</keyword>
<feature type="transmembrane region" description="Helical" evidence="6">
    <location>
        <begin position="161"/>
        <end position="180"/>
    </location>
</feature>
<evidence type="ECO:0000256" key="1">
    <source>
        <dbReference type="ARBA" id="ARBA00004141"/>
    </source>
</evidence>
<feature type="transmembrane region" description="Helical" evidence="6">
    <location>
        <begin position="107"/>
        <end position="127"/>
    </location>
</feature>
<dbReference type="NCBIfam" id="TIGR02235">
    <property type="entry name" value="menA_cyano-plnt"/>
    <property type="match status" value="1"/>
</dbReference>
<evidence type="ECO:0000256" key="6">
    <source>
        <dbReference type="HAMAP-Rule" id="MF_01938"/>
    </source>
</evidence>
<feature type="transmembrane region" description="Helical" evidence="6">
    <location>
        <begin position="186"/>
        <end position="206"/>
    </location>
</feature>